<reference evidence="2" key="1">
    <citation type="journal article" date="2019" name="PLoS Negl. Trop. Dis.">
        <title>Revisiting the worldwide diversity of Leptospira species in the environment.</title>
        <authorList>
            <person name="Vincent A.T."/>
            <person name="Schiettekatte O."/>
            <person name="Bourhy P."/>
            <person name="Veyrier F.J."/>
            <person name="Picardeau M."/>
        </authorList>
    </citation>
    <scope>NUCLEOTIDE SEQUENCE [LARGE SCALE GENOMIC DNA]</scope>
    <source>
        <strain evidence="2">201300427</strain>
    </source>
</reference>
<feature type="transmembrane region" description="Helical" evidence="1">
    <location>
        <begin position="84"/>
        <end position="105"/>
    </location>
</feature>
<name>A0A4R9M298_9LEPT</name>
<proteinExistence type="predicted"/>
<accession>A0A4R9M298</accession>
<organism evidence="2 3">
    <name type="scientific">Leptospira idonii</name>
    <dbReference type="NCBI Taxonomy" id="1193500"/>
    <lineage>
        <taxon>Bacteria</taxon>
        <taxon>Pseudomonadati</taxon>
        <taxon>Spirochaetota</taxon>
        <taxon>Spirochaetia</taxon>
        <taxon>Leptospirales</taxon>
        <taxon>Leptospiraceae</taxon>
        <taxon>Leptospira</taxon>
    </lineage>
</organism>
<dbReference type="RefSeq" id="WP_135759487.1">
    <property type="nucleotide sequence ID" value="NZ_RQHW01000016.1"/>
</dbReference>
<feature type="transmembrane region" description="Helical" evidence="1">
    <location>
        <begin position="15"/>
        <end position="41"/>
    </location>
</feature>
<gene>
    <name evidence="2" type="ORF">EHS15_05170</name>
</gene>
<evidence type="ECO:0000313" key="3">
    <source>
        <dbReference type="Proteomes" id="UP000298058"/>
    </source>
</evidence>
<dbReference type="AlphaFoldDB" id="A0A4R9M298"/>
<keyword evidence="3" id="KW-1185">Reference proteome</keyword>
<comment type="caution">
    <text evidence="2">The sequence shown here is derived from an EMBL/GenBank/DDBJ whole genome shotgun (WGS) entry which is preliminary data.</text>
</comment>
<feature type="transmembrane region" description="Helical" evidence="1">
    <location>
        <begin position="53"/>
        <end position="78"/>
    </location>
</feature>
<dbReference type="EMBL" id="RQHW01000016">
    <property type="protein sequence ID" value="TGN20091.1"/>
    <property type="molecule type" value="Genomic_DNA"/>
</dbReference>
<evidence type="ECO:0000313" key="2">
    <source>
        <dbReference type="EMBL" id="TGN20091.1"/>
    </source>
</evidence>
<dbReference type="Proteomes" id="UP000298058">
    <property type="component" value="Unassembled WGS sequence"/>
</dbReference>
<keyword evidence="1" id="KW-0472">Membrane</keyword>
<sequence length="111" mass="12520">MGGDVMDTAVNETNALFGIYLLLPYFSLTVFLISYSLMYFIGKLTKINPPNAFLPSFGFALPFSTIVGFLGFFLSIILHFQSPIVFWTLLLISPVLGIHLSRYVFPFIKKQ</sequence>
<evidence type="ECO:0000256" key="1">
    <source>
        <dbReference type="SAM" id="Phobius"/>
    </source>
</evidence>
<protein>
    <submittedName>
        <fullName evidence="2">Uncharacterized protein</fullName>
    </submittedName>
</protein>
<keyword evidence="1" id="KW-0812">Transmembrane</keyword>
<keyword evidence="1" id="KW-1133">Transmembrane helix</keyword>
<dbReference type="OrthoDB" id="332338at2"/>